<name>A0ABR8NU79_9GAMM</name>
<dbReference type="PANTHER" id="PTHR42905:SF5">
    <property type="entry name" value="CARBOXYVINYL-CARBOXYPHOSPHONATE PHOSPHORYLMUTASE, CHLOROPLASTIC"/>
    <property type="match status" value="1"/>
</dbReference>
<evidence type="ECO:0000313" key="8">
    <source>
        <dbReference type="EMBL" id="MBD5769605.1"/>
    </source>
</evidence>
<keyword evidence="5 6" id="KW-0456">Lyase</keyword>
<feature type="binding site" evidence="6">
    <location>
        <position position="87"/>
    </location>
    <ligand>
        <name>Mg(2+)</name>
        <dbReference type="ChEBI" id="CHEBI:18420"/>
    </ligand>
</feature>
<feature type="binding site" evidence="6">
    <location>
        <position position="240"/>
    </location>
    <ligand>
        <name>substrate</name>
    </ligand>
</feature>
<feature type="binding site" evidence="6">
    <location>
        <position position="85"/>
    </location>
    <ligand>
        <name>Mg(2+)</name>
        <dbReference type="ChEBI" id="CHEBI:18420"/>
    </ligand>
</feature>
<dbReference type="InterPro" id="IPR040442">
    <property type="entry name" value="Pyrv_kinase-like_dom_sf"/>
</dbReference>
<comment type="subunit">
    <text evidence="6">Homotetramer; dimer of dimers.</text>
</comment>
<evidence type="ECO:0000256" key="5">
    <source>
        <dbReference type="ARBA" id="ARBA00023239"/>
    </source>
</evidence>
<evidence type="ECO:0000256" key="7">
    <source>
        <dbReference type="RuleBase" id="RU361121"/>
    </source>
</evidence>
<comment type="catalytic activity">
    <reaction evidence="6 7">
        <text>(2S,3R)-3-hydroxybutane-1,2,3-tricarboxylate = pyruvate + succinate</text>
        <dbReference type="Rhea" id="RHEA:16809"/>
        <dbReference type="ChEBI" id="CHEBI:15361"/>
        <dbReference type="ChEBI" id="CHEBI:30031"/>
        <dbReference type="ChEBI" id="CHEBI:57429"/>
        <dbReference type="EC" id="4.1.3.30"/>
    </reaction>
</comment>
<evidence type="ECO:0000256" key="4">
    <source>
        <dbReference type="ARBA" id="ARBA00022842"/>
    </source>
</evidence>
<dbReference type="HAMAP" id="MF_01939">
    <property type="entry name" value="PrpB"/>
    <property type="match status" value="1"/>
</dbReference>
<feature type="binding site" evidence="6">
    <location>
        <begin position="122"/>
        <end position="123"/>
    </location>
    <ligand>
        <name>substrate</name>
    </ligand>
</feature>
<comment type="similarity">
    <text evidence="2 6 7">Belongs to the isocitrate lyase/PEP mutase superfamily. Methylisocitrate lyase family.</text>
</comment>
<dbReference type="NCBIfam" id="NF008455">
    <property type="entry name" value="PRK11320.1"/>
    <property type="match status" value="1"/>
</dbReference>
<evidence type="ECO:0000256" key="3">
    <source>
        <dbReference type="ARBA" id="ARBA00022723"/>
    </source>
</evidence>
<dbReference type="Proteomes" id="UP000604161">
    <property type="component" value="Unassembled WGS sequence"/>
</dbReference>
<dbReference type="Pfam" id="PF13714">
    <property type="entry name" value="PEP_mutase"/>
    <property type="match status" value="1"/>
</dbReference>
<comment type="function">
    <text evidence="6">Involved in the catabolism of short chain fatty acids (SCFA) via the 2-methylcitrate cycle (propionate degradation route). Catalyzes the thermodynamically favored C-C bond cleavage of (2R,3S)-2-methylisocitrate to yield pyruvate and succinate via an alpha-carboxy-carbanion intermediate.</text>
</comment>
<dbReference type="PROSITE" id="PS00161">
    <property type="entry name" value="ISOCITRATE_LYASE"/>
    <property type="match status" value="1"/>
</dbReference>
<keyword evidence="4 6" id="KW-0460">Magnesium</keyword>
<gene>
    <name evidence="6 8" type="primary">prpB</name>
    <name evidence="8" type="ORF">IF202_00945</name>
</gene>
<comment type="caution">
    <text evidence="8">The sequence shown here is derived from an EMBL/GenBank/DDBJ whole genome shotgun (WGS) entry which is preliminary data.</text>
</comment>
<dbReference type="RefSeq" id="WP_191592998.1">
    <property type="nucleotide sequence ID" value="NZ_JACYFC010000001.1"/>
</dbReference>
<evidence type="ECO:0000256" key="1">
    <source>
        <dbReference type="ARBA" id="ARBA00001946"/>
    </source>
</evidence>
<comment type="pathway">
    <text evidence="6 7">Organic acid metabolism; propanoate degradation.</text>
</comment>
<keyword evidence="9" id="KW-1185">Reference proteome</keyword>
<comment type="function">
    <text evidence="7">Catalyzes the thermodynamically favored C-C bond cleavage of (2R,3S)-2-methylisocitrate to yield pyruvate and succinate.</text>
</comment>
<dbReference type="Gene3D" id="3.20.20.60">
    <property type="entry name" value="Phosphoenolpyruvate-binding domains"/>
    <property type="match status" value="1"/>
</dbReference>
<dbReference type="PANTHER" id="PTHR42905">
    <property type="entry name" value="PHOSPHOENOLPYRUVATE CARBOXYLASE"/>
    <property type="match status" value="1"/>
</dbReference>
<reference evidence="8 9" key="1">
    <citation type="submission" date="2020-09" db="EMBL/GenBank/DDBJ databases">
        <title>Marinomonas sp. nov., isolated from the cysticercosis algae of Qingdao, China.</title>
        <authorList>
            <person name="Sun X."/>
        </authorList>
    </citation>
    <scope>NUCLEOTIDE SEQUENCE [LARGE SCALE GENOMIC DNA]</scope>
    <source>
        <strain evidence="8 9">SM2066</strain>
    </source>
</reference>
<evidence type="ECO:0000256" key="6">
    <source>
        <dbReference type="HAMAP-Rule" id="MF_01939"/>
    </source>
</evidence>
<dbReference type="NCBIfam" id="TIGR02317">
    <property type="entry name" value="prpB"/>
    <property type="match status" value="1"/>
</dbReference>
<accession>A0ABR8NU79</accession>
<dbReference type="InterPro" id="IPR015813">
    <property type="entry name" value="Pyrv/PenolPyrv_kinase-like_dom"/>
</dbReference>
<feature type="binding site" evidence="6">
    <location>
        <begin position="209"/>
        <end position="211"/>
    </location>
    <ligand>
        <name>substrate</name>
    </ligand>
</feature>
<dbReference type="InterPro" id="IPR039556">
    <property type="entry name" value="ICL/PEPM"/>
</dbReference>
<protein>
    <recommendedName>
        <fullName evidence="6">2-methylisocitrate lyase</fullName>
        <shortName evidence="6">2-MIC</shortName>
        <shortName evidence="6">MICL</shortName>
        <ecNumber evidence="6">4.1.3.30</ecNumber>
    </recommendedName>
    <alternativeName>
        <fullName evidence="6">(2R,3S)-2-methylisocitrate lyase</fullName>
    </alternativeName>
</protein>
<dbReference type="CDD" id="cd00377">
    <property type="entry name" value="ICL_PEPM"/>
    <property type="match status" value="1"/>
</dbReference>
<evidence type="ECO:0000256" key="2">
    <source>
        <dbReference type="ARBA" id="ARBA00009282"/>
    </source>
</evidence>
<sequence length="294" mass="32156">MTRLSPGARFRQAVKDQSPLQVVGAVNAYCAMMAEQTGHHALYLSGGGVANASYGLPDLGMTDLHDVLEDVRRITSASNLPLLVDIDTGFGGAFNITRAIQEMEKAGAAAVHIEDQVQQKRCGHRPNKAIVSQSEMVDRVKACVDARVDDNFVIMARTDALAVEGMESAIERAIACVDAGADMIFPEAMITLDQYKEFVAAVNVPVLANITEFGATPLFSKEELAGAGVDLVLYPLSAFRAMNKAALNVYQHLLNDGHQRDVVDSMQTRNELYEFLNYHEYEEKLDALFSEKKN</sequence>
<keyword evidence="3 6" id="KW-0479">Metal-binding</keyword>
<feature type="binding site" evidence="6">
    <location>
        <position position="157"/>
    </location>
    <ligand>
        <name>substrate</name>
    </ligand>
</feature>
<organism evidence="8 9">
    <name type="scientific">Marinomonas colpomeniae</name>
    <dbReference type="NCBI Taxonomy" id="2774408"/>
    <lineage>
        <taxon>Bacteria</taxon>
        <taxon>Pseudomonadati</taxon>
        <taxon>Pseudomonadota</taxon>
        <taxon>Gammaproteobacteria</taxon>
        <taxon>Oceanospirillales</taxon>
        <taxon>Oceanospirillaceae</taxon>
        <taxon>Marinomonas</taxon>
    </lineage>
</organism>
<dbReference type="EC" id="4.1.3.30" evidence="6"/>
<evidence type="ECO:0000313" key="9">
    <source>
        <dbReference type="Proteomes" id="UP000604161"/>
    </source>
</evidence>
<proteinExistence type="inferred from homology"/>
<comment type="cofactor">
    <cofactor evidence="1 6">
        <name>Mg(2+)</name>
        <dbReference type="ChEBI" id="CHEBI:18420"/>
    </cofactor>
</comment>
<dbReference type="EMBL" id="JACYFC010000001">
    <property type="protein sequence ID" value="MBD5769605.1"/>
    <property type="molecule type" value="Genomic_DNA"/>
</dbReference>
<feature type="binding site" evidence="6">
    <location>
        <begin position="45"/>
        <end position="47"/>
    </location>
    <ligand>
        <name>substrate</name>
    </ligand>
</feature>
<dbReference type="SUPFAM" id="SSF51621">
    <property type="entry name" value="Phosphoenolpyruvate/pyruvate domain"/>
    <property type="match status" value="1"/>
</dbReference>
<dbReference type="GO" id="GO:0046421">
    <property type="term" value="F:methylisocitrate lyase activity"/>
    <property type="evidence" value="ECO:0007669"/>
    <property type="project" value="UniProtKB-EC"/>
</dbReference>
<feature type="binding site" evidence="6">
    <location>
        <position position="187"/>
    </location>
    <ligand>
        <name>substrate</name>
    </ligand>
</feature>
<dbReference type="InterPro" id="IPR012695">
    <property type="entry name" value="PrpB"/>
</dbReference>
<dbReference type="InterPro" id="IPR018523">
    <property type="entry name" value="Isocitrate_lyase_ph_CS"/>
</dbReference>
<feature type="binding site" evidence="6">
    <location>
        <position position="269"/>
    </location>
    <ligand>
        <name>substrate</name>
    </ligand>
</feature>